<evidence type="ECO:0000256" key="7">
    <source>
        <dbReference type="ARBA" id="ARBA00023239"/>
    </source>
</evidence>
<evidence type="ECO:0000256" key="4">
    <source>
        <dbReference type="ARBA" id="ARBA00013043"/>
    </source>
</evidence>
<dbReference type="PANTHER" id="PTHR42844">
    <property type="entry name" value="DIHYDRONEOPTERIN ALDOLASE 1-RELATED"/>
    <property type="match status" value="1"/>
</dbReference>
<dbReference type="CDD" id="cd00534">
    <property type="entry name" value="DHNA_DHNTPE"/>
    <property type="match status" value="1"/>
</dbReference>
<evidence type="ECO:0000256" key="5">
    <source>
        <dbReference type="ARBA" id="ARBA00022909"/>
    </source>
</evidence>
<accession>A0A0F9YTG6</accession>
<dbReference type="SUPFAM" id="SSF55620">
    <property type="entry name" value="Tetrahydrobiopterin biosynthesis enzymes-like"/>
    <property type="match status" value="1"/>
</dbReference>
<comment type="similarity">
    <text evidence="3">Belongs to the DHNA family.</text>
</comment>
<dbReference type="Gene3D" id="3.30.1130.10">
    <property type="match status" value="1"/>
</dbReference>
<keyword evidence="5" id="KW-0289">Folate biosynthesis</keyword>
<feature type="domain" description="Dihydroneopterin aldolase/epimerase" evidence="9">
    <location>
        <begin position="4"/>
        <end position="115"/>
    </location>
</feature>
<dbReference type="EMBL" id="LAZR01000010">
    <property type="protein sequence ID" value="KKO08094.1"/>
    <property type="molecule type" value="Genomic_DNA"/>
</dbReference>
<dbReference type="GO" id="GO:0004150">
    <property type="term" value="F:dihydroneopterin aldolase activity"/>
    <property type="evidence" value="ECO:0007669"/>
    <property type="project" value="UniProtKB-EC"/>
</dbReference>
<dbReference type="PANTHER" id="PTHR42844:SF1">
    <property type="entry name" value="DIHYDRONEOPTERIN ALDOLASE 1-RELATED"/>
    <property type="match status" value="1"/>
</dbReference>
<dbReference type="EC" id="4.1.2.25" evidence="4"/>
<dbReference type="SMART" id="SM00905">
    <property type="entry name" value="FolB"/>
    <property type="match status" value="1"/>
</dbReference>
<dbReference type="GO" id="GO:0005737">
    <property type="term" value="C:cytoplasm"/>
    <property type="evidence" value="ECO:0007669"/>
    <property type="project" value="TreeGrafter"/>
</dbReference>
<organism evidence="10">
    <name type="scientific">marine sediment metagenome</name>
    <dbReference type="NCBI Taxonomy" id="412755"/>
    <lineage>
        <taxon>unclassified sequences</taxon>
        <taxon>metagenomes</taxon>
        <taxon>ecological metagenomes</taxon>
    </lineage>
</organism>
<dbReference type="GO" id="GO:0016853">
    <property type="term" value="F:isomerase activity"/>
    <property type="evidence" value="ECO:0007669"/>
    <property type="project" value="UniProtKB-KW"/>
</dbReference>
<evidence type="ECO:0000259" key="9">
    <source>
        <dbReference type="SMART" id="SM00905"/>
    </source>
</evidence>
<dbReference type="Pfam" id="PF02152">
    <property type="entry name" value="FolB"/>
    <property type="match status" value="1"/>
</dbReference>
<evidence type="ECO:0000256" key="8">
    <source>
        <dbReference type="ARBA" id="ARBA00032903"/>
    </source>
</evidence>
<evidence type="ECO:0000256" key="2">
    <source>
        <dbReference type="ARBA" id="ARBA00005013"/>
    </source>
</evidence>
<protein>
    <recommendedName>
        <fullName evidence="4">dihydroneopterin aldolase</fullName>
        <ecNumber evidence="4">4.1.2.25</ecNumber>
    </recommendedName>
    <alternativeName>
        <fullName evidence="8">7,8-dihydroneopterin aldolase</fullName>
    </alternativeName>
</protein>
<dbReference type="InterPro" id="IPR006157">
    <property type="entry name" value="FolB_dom"/>
</dbReference>
<dbReference type="FunFam" id="3.30.1130.10:FF:000002">
    <property type="entry name" value="7,8-dihydroneopterin aldolase"/>
    <property type="match status" value="1"/>
</dbReference>
<evidence type="ECO:0000313" key="10">
    <source>
        <dbReference type="EMBL" id="KKO08094.1"/>
    </source>
</evidence>
<keyword evidence="7" id="KW-0456">Lyase</keyword>
<evidence type="ECO:0000256" key="3">
    <source>
        <dbReference type="ARBA" id="ARBA00005708"/>
    </source>
</evidence>
<dbReference type="InterPro" id="IPR043133">
    <property type="entry name" value="GTP-CH-I_C/QueF"/>
</dbReference>
<evidence type="ECO:0000256" key="1">
    <source>
        <dbReference type="ARBA" id="ARBA00001353"/>
    </source>
</evidence>
<dbReference type="InterPro" id="IPR006156">
    <property type="entry name" value="Dihydroneopterin_aldolase"/>
</dbReference>
<comment type="catalytic activity">
    <reaction evidence="1">
        <text>7,8-dihydroneopterin = 6-hydroxymethyl-7,8-dihydropterin + glycolaldehyde</text>
        <dbReference type="Rhea" id="RHEA:10540"/>
        <dbReference type="ChEBI" id="CHEBI:17001"/>
        <dbReference type="ChEBI" id="CHEBI:17071"/>
        <dbReference type="ChEBI" id="CHEBI:44841"/>
        <dbReference type="EC" id="4.1.2.25"/>
    </reaction>
</comment>
<name>A0A0F9YTG6_9ZZZZ</name>
<evidence type="ECO:0000256" key="6">
    <source>
        <dbReference type="ARBA" id="ARBA00023235"/>
    </source>
</evidence>
<dbReference type="NCBIfam" id="TIGR00525">
    <property type="entry name" value="folB"/>
    <property type="match status" value="1"/>
</dbReference>
<dbReference type="GO" id="GO:0046656">
    <property type="term" value="P:folic acid biosynthetic process"/>
    <property type="evidence" value="ECO:0007669"/>
    <property type="project" value="UniProtKB-KW"/>
</dbReference>
<comment type="caution">
    <text evidence="10">The sequence shown here is derived from an EMBL/GenBank/DDBJ whole genome shotgun (WGS) entry which is preliminary data.</text>
</comment>
<dbReference type="NCBIfam" id="TIGR00526">
    <property type="entry name" value="folB_dom"/>
    <property type="match status" value="1"/>
</dbReference>
<proteinExistence type="inferred from homology"/>
<gene>
    <name evidence="10" type="ORF">LCGC14_0047890</name>
</gene>
<dbReference type="AlphaFoldDB" id="A0A0F9YTG6"/>
<keyword evidence="6" id="KW-0413">Isomerase</keyword>
<sequence>MDQVFIKGLTTDAVIGVYDWERTIRQPLIFDLDMAWDIRPAAANEDLSATLNYAAISEYITTFVEASEFLLVETLAEQLAALLRKEFDIPWLRLRVTKPAAVKQATGGVGVLIERGVLPS</sequence>
<reference evidence="10" key="1">
    <citation type="journal article" date="2015" name="Nature">
        <title>Complex archaea that bridge the gap between prokaryotes and eukaryotes.</title>
        <authorList>
            <person name="Spang A."/>
            <person name="Saw J.H."/>
            <person name="Jorgensen S.L."/>
            <person name="Zaremba-Niedzwiedzka K."/>
            <person name="Martijn J."/>
            <person name="Lind A.E."/>
            <person name="van Eijk R."/>
            <person name="Schleper C."/>
            <person name="Guy L."/>
            <person name="Ettema T.J."/>
        </authorList>
    </citation>
    <scope>NUCLEOTIDE SEQUENCE</scope>
</reference>
<comment type="pathway">
    <text evidence="2">Cofactor biosynthesis; tetrahydrofolate biosynthesis; 2-amino-4-hydroxy-6-hydroxymethyl-7,8-dihydropteridine diphosphate from 7,8-dihydroneopterin triphosphate: step 3/4.</text>
</comment>